<dbReference type="EMBL" id="SRXT01000001">
    <property type="protein sequence ID" value="TGX56098.1"/>
    <property type="molecule type" value="Genomic_DNA"/>
</dbReference>
<protein>
    <recommendedName>
        <fullName evidence="3">Phytoene synthase</fullName>
    </recommendedName>
</protein>
<accession>A0A4S1XIY0</accession>
<dbReference type="SUPFAM" id="SSF48576">
    <property type="entry name" value="Terpenoid synthases"/>
    <property type="match status" value="1"/>
</dbReference>
<evidence type="ECO:0008006" key="3">
    <source>
        <dbReference type="Google" id="ProtNLM"/>
    </source>
</evidence>
<dbReference type="Pfam" id="PF00494">
    <property type="entry name" value="SQS_PSY"/>
    <property type="match status" value="1"/>
</dbReference>
<proteinExistence type="predicted"/>
<evidence type="ECO:0000313" key="2">
    <source>
        <dbReference type="Proteomes" id="UP000306147"/>
    </source>
</evidence>
<dbReference type="OrthoDB" id="9814909at2"/>
<dbReference type="Proteomes" id="UP000306147">
    <property type="component" value="Unassembled WGS sequence"/>
</dbReference>
<gene>
    <name evidence="1" type="ORF">E5A73_03060</name>
</gene>
<reference evidence="1 2" key="1">
    <citation type="submission" date="2019-04" db="EMBL/GenBank/DDBJ databases">
        <title>Sphingomonas psychrotolerans sp. nov., isolated from soil in the Tianshan Mountains, Xinjiang, China.</title>
        <authorList>
            <person name="Luo Y."/>
            <person name="Sheng H."/>
        </authorList>
    </citation>
    <scope>NUCLEOTIDE SEQUENCE [LARGE SCALE GENOMIC DNA]</scope>
    <source>
        <strain evidence="1 2">ZFGT-11</strain>
    </source>
</reference>
<sequence length="228" mass="24303">MFEAPLPTIDTDPWRPIVLAYAPAARRGALSALLALDDRLADLIRTTSEPALGQLRLAWWREALARLDSQSPPSEPALQGLAMSVLPLGISGESLVPIVHGWEVLIEEPELGLAALRRFGEGRGHLFVAAGAAMAAASGDPVAAAGQGWALVDLARNLRAPIEAAEARAMATPLLDEAAAARWSRNGRALGALAHLARMDLRLPDGMHPHKGAPHRVGRLLWHRLTGK</sequence>
<keyword evidence="2" id="KW-1185">Reference proteome</keyword>
<evidence type="ECO:0000313" key="1">
    <source>
        <dbReference type="EMBL" id="TGX56098.1"/>
    </source>
</evidence>
<name>A0A4S1XIY0_9SPHN</name>
<comment type="caution">
    <text evidence="1">The sequence shown here is derived from an EMBL/GenBank/DDBJ whole genome shotgun (WGS) entry which is preliminary data.</text>
</comment>
<dbReference type="AlphaFoldDB" id="A0A4S1XIY0"/>
<dbReference type="InterPro" id="IPR002060">
    <property type="entry name" value="Squ/phyt_synthse"/>
</dbReference>
<organism evidence="1 2">
    <name type="scientific">Sphingomonas gei</name>
    <dbReference type="NCBI Taxonomy" id="1395960"/>
    <lineage>
        <taxon>Bacteria</taxon>
        <taxon>Pseudomonadati</taxon>
        <taxon>Pseudomonadota</taxon>
        <taxon>Alphaproteobacteria</taxon>
        <taxon>Sphingomonadales</taxon>
        <taxon>Sphingomonadaceae</taxon>
        <taxon>Sphingomonas</taxon>
    </lineage>
</organism>
<dbReference type="InterPro" id="IPR008949">
    <property type="entry name" value="Isoprenoid_synthase_dom_sf"/>
</dbReference>